<proteinExistence type="predicted"/>
<dbReference type="EMBL" id="CDOD01000001">
    <property type="protein sequence ID" value="CEN32392.1"/>
    <property type="molecule type" value="Genomic_DNA"/>
</dbReference>
<keyword evidence="2" id="KW-1185">Reference proteome</keyword>
<dbReference type="NCBIfam" id="TIGR04131">
    <property type="entry name" value="Bac_Flav_CTERM"/>
    <property type="match status" value="1"/>
</dbReference>
<dbReference type="Proteomes" id="UP000038055">
    <property type="component" value="Unassembled WGS sequence"/>
</dbReference>
<protein>
    <recommendedName>
        <fullName evidence="3">Gliding motility-associated C-terminal domain-containing protein</fullName>
    </recommendedName>
</protein>
<evidence type="ECO:0000313" key="2">
    <source>
        <dbReference type="Proteomes" id="UP000038055"/>
    </source>
</evidence>
<organism evidence="1 2">
    <name type="scientific">Capnocytophaga cynodegmi</name>
    <dbReference type="NCBI Taxonomy" id="28189"/>
    <lineage>
        <taxon>Bacteria</taxon>
        <taxon>Pseudomonadati</taxon>
        <taxon>Bacteroidota</taxon>
        <taxon>Flavobacteriia</taxon>
        <taxon>Flavobacteriales</taxon>
        <taxon>Flavobacteriaceae</taxon>
        <taxon>Capnocytophaga</taxon>
    </lineage>
</organism>
<evidence type="ECO:0000313" key="1">
    <source>
        <dbReference type="EMBL" id="CEN32392.1"/>
    </source>
</evidence>
<dbReference type="STRING" id="28189.CCYN74_10022"/>
<sequence length="389" mass="43555">MLRQNRHITPIFLWVLNLLTCCFVSTISAQSKIVVGQTSTFSVGDVPQSTYTWELYVPTSNLDFAKTAGNCPPSKAIFLNGNTGNQVQVQWLEAGKYYYKVQISDGCSSNFKIGTIEVVEVVPPPKINIKYNCDNATALLEASDYTGTLLWNTGETTSSIVVDTKDIPKGNTVSYWVQQTVNGIQSELTTVHIERNVPANQPDVSAFPVRIYLGQSVSITSIQCGDDTVRWFEDAALTQEINQSEVIPSNSTTYYAVCQTEKGCQSQAVSLLVEVVSNNSCEEDFKKMFIPNALSLNDDGANDVWQLEDLKKYCEKCNKKNVVTIFNRWGVKVYEKENYMLDGERFNGFSEHKRTVSKEVLPNGTYFYVITFDDGKQKTGYIYIRSGTL</sequence>
<dbReference type="InterPro" id="IPR026341">
    <property type="entry name" value="T9SS_type_B"/>
</dbReference>
<dbReference type="eggNOG" id="COG4932">
    <property type="taxonomic scope" value="Bacteria"/>
</dbReference>
<accession>A0A0B7H387</accession>
<name>A0A0B7H387_9FLAO</name>
<evidence type="ECO:0008006" key="3">
    <source>
        <dbReference type="Google" id="ProtNLM"/>
    </source>
</evidence>
<dbReference type="Pfam" id="PF13585">
    <property type="entry name" value="CHU_C"/>
    <property type="match status" value="1"/>
</dbReference>
<gene>
    <name evidence="1" type="ORF">CCYN2B_10047</name>
</gene>
<reference evidence="2" key="1">
    <citation type="submission" date="2015-01" db="EMBL/GenBank/DDBJ databases">
        <authorList>
            <person name="MANFREDI Pablo"/>
        </authorList>
    </citation>
    <scope>NUCLEOTIDE SEQUENCE [LARGE SCALE GENOMIC DNA]</scope>
    <source>
        <strain evidence="2">Ccyn2B</strain>
    </source>
</reference>
<dbReference type="RefSeq" id="WP_041989351.1">
    <property type="nucleotide sequence ID" value="NZ_CDOD01000001.1"/>
</dbReference>
<dbReference type="AlphaFoldDB" id="A0A0B7H387"/>